<dbReference type="Proteomes" id="UP001500957">
    <property type="component" value="Unassembled WGS sequence"/>
</dbReference>
<proteinExistence type="predicted"/>
<name>A0ABN1GRS0_9ACTN</name>
<dbReference type="SUPFAM" id="SSF51679">
    <property type="entry name" value="Bacterial luciferase-like"/>
    <property type="match status" value="1"/>
</dbReference>
<dbReference type="InterPro" id="IPR011251">
    <property type="entry name" value="Luciferase-like_dom"/>
</dbReference>
<dbReference type="InterPro" id="IPR050172">
    <property type="entry name" value="SsuD_RutA_monooxygenase"/>
</dbReference>
<evidence type="ECO:0000256" key="4">
    <source>
        <dbReference type="ARBA" id="ARBA00023033"/>
    </source>
</evidence>
<dbReference type="Pfam" id="PF00296">
    <property type="entry name" value="Bac_luciferase"/>
    <property type="match status" value="1"/>
</dbReference>
<evidence type="ECO:0000259" key="5">
    <source>
        <dbReference type="Pfam" id="PF00296"/>
    </source>
</evidence>
<sequence>MTVVPQTSAFLWGDRHFPPGVVAQQAKALADSGVVDFMSQSTQMGSFVPPQLWTAENAPMAAMLRDPDSLHDAFLMTAYSHAAAPDLGISVLTDGLRIGPAQLTQMLLTLAQMAEGNMVVHVGGGEVKQTGPFGYKRSRGIKSLEDFTRIFDAFCTSDGPFDYEGNHWTMKQAFLGSARPHRPRIHAMGSGPMLLDVATSYCDGLSSAAPCAWGTPEEAAEVIAAVRKDVERKGRDPEAFTFGIFCPVLIHEDENVLDRALDNPIVRWIAATFGRIQGADWEKAGLSSPTPEGWAYFKDFLPKATPTAFIDDVLARTTRKHAEVGYLWGTPEQVAARLLEYAEAGVSFVAPADYLPVVCDPEDAAQGLGRSIACLAAVKAAAA</sequence>
<evidence type="ECO:0000313" key="6">
    <source>
        <dbReference type="EMBL" id="GAA0617566.1"/>
    </source>
</evidence>
<dbReference type="Gene3D" id="3.20.20.30">
    <property type="entry name" value="Luciferase-like domain"/>
    <property type="match status" value="1"/>
</dbReference>
<evidence type="ECO:0000313" key="7">
    <source>
        <dbReference type="Proteomes" id="UP001500957"/>
    </source>
</evidence>
<evidence type="ECO:0000256" key="3">
    <source>
        <dbReference type="ARBA" id="ARBA00023002"/>
    </source>
</evidence>
<keyword evidence="4" id="KW-0503">Monooxygenase</keyword>
<feature type="domain" description="Luciferase-like" evidence="5">
    <location>
        <begin position="63"/>
        <end position="346"/>
    </location>
</feature>
<dbReference type="PANTHER" id="PTHR42847">
    <property type="entry name" value="ALKANESULFONATE MONOOXYGENASE"/>
    <property type="match status" value="1"/>
</dbReference>
<evidence type="ECO:0000256" key="1">
    <source>
        <dbReference type="ARBA" id="ARBA00022630"/>
    </source>
</evidence>
<organism evidence="6 7">
    <name type="scientific">Sporichthya brevicatena</name>
    <dbReference type="NCBI Taxonomy" id="171442"/>
    <lineage>
        <taxon>Bacteria</taxon>
        <taxon>Bacillati</taxon>
        <taxon>Actinomycetota</taxon>
        <taxon>Actinomycetes</taxon>
        <taxon>Sporichthyales</taxon>
        <taxon>Sporichthyaceae</taxon>
        <taxon>Sporichthya</taxon>
    </lineage>
</organism>
<evidence type="ECO:0000256" key="2">
    <source>
        <dbReference type="ARBA" id="ARBA00022643"/>
    </source>
</evidence>
<keyword evidence="1" id="KW-0285">Flavoprotein</keyword>
<gene>
    <name evidence="6" type="ORF">GCM10009547_19790</name>
</gene>
<keyword evidence="7" id="KW-1185">Reference proteome</keyword>
<keyword evidence="3" id="KW-0560">Oxidoreductase</keyword>
<dbReference type="RefSeq" id="WP_344604157.1">
    <property type="nucleotide sequence ID" value="NZ_BAAAHE010000014.1"/>
</dbReference>
<dbReference type="InterPro" id="IPR036661">
    <property type="entry name" value="Luciferase-like_sf"/>
</dbReference>
<reference evidence="6 7" key="1">
    <citation type="journal article" date="2019" name="Int. J. Syst. Evol. Microbiol.">
        <title>The Global Catalogue of Microorganisms (GCM) 10K type strain sequencing project: providing services to taxonomists for standard genome sequencing and annotation.</title>
        <authorList>
            <consortium name="The Broad Institute Genomics Platform"/>
            <consortium name="The Broad Institute Genome Sequencing Center for Infectious Disease"/>
            <person name="Wu L."/>
            <person name="Ma J."/>
        </authorList>
    </citation>
    <scope>NUCLEOTIDE SEQUENCE [LARGE SCALE GENOMIC DNA]</scope>
    <source>
        <strain evidence="6 7">JCM 10671</strain>
    </source>
</reference>
<keyword evidence="2" id="KW-0288">FMN</keyword>
<dbReference type="EMBL" id="BAAAHE010000014">
    <property type="protein sequence ID" value="GAA0617566.1"/>
    <property type="molecule type" value="Genomic_DNA"/>
</dbReference>
<dbReference type="PANTHER" id="PTHR42847:SF4">
    <property type="entry name" value="ALKANESULFONATE MONOOXYGENASE-RELATED"/>
    <property type="match status" value="1"/>
</dbReference>
<comment type="caution">
    <text evidence="6">The sequence shown here is derived from an EMBL/GenBank/DDBJ whole genome shotgun (WGS) entry which is preliminary data.</text>
</comment>
<accession>A0ABN1GRS0</accession>
<protein>
    <recommendedName>
        <fullName evidence="5">Luciferase-like domain-containing protein</fullName>
    </recommendedName>
</protein>